<feature type="signal peptide" evidence="1">
    <location>
        <begin position="1"/>
        <end position="22"/>
    </location>
</feature>
<organism evidence="2 4">
    <name type="scientific">Tenebrio molitor</name>
    <name type="common">Yellow mealworm beetle</name>
    <dbReference type="NCBI Taxonomy" id="7067"/>
    <lineage>
        <taxon>Eukaryota</taxon>
        <taxon>Metazoa</taxon>
        <taxon>Ecdysozoa</taxon>
        <taxon>Arthropoda</taxon>
        <taxon>Hexapoda</taxon>
        <taxon>Insecta</taxon>
        <taxon>Pterygota</taxon>
        <taxon>Neoptera</taxon>
        <taxon>Endopterygota</taxon>
        <taxon>Coleoptera</taxon>
        <taxon>Polyphaga</taxon>
        <taxon>Cucujiformia</taxon>
        <taxon>Tenebrionidae</taxon>
        <taxon>Tenebrio</taxon>
    </lineage>
</organism>
<comment type="caution">
    <text evidence="2">The sequence shown here is derived from an EMBL/GenBank/DDBJ whole genome shotgun (WGS) entry which is preliminary data.</text>
</comment>
<gene>
    <name evidence="3" type="ORF">GEV33_015487</name>
    <name evidence="2" type="ORF">GEV33_015488</name>
</gene>
<dbReference type="EMBL" id="JABDTM020030806">
    <property type="protein sequence ID" value="KAH0807303.1"/>
    <property type="molecule type" value="Genomic_DNA"/>
</dbReference>
<proteinExistence type="predicted"/>
<keyword evidence="4" id="KW-1185">Reference proteome</keyword>
<accession>A0A8J6H4T5</accession>
<evidence type="ECO:0000256" key="1">
    <source>
        <dbReference type="SAM" id="SignalP"/>
    </source>
</evidence>
<dbReference type="EMBL" id="JABDTM020030804">
    <property type="protein sequence ID" value="KAH0807304.1"/>
    <property type="molecule type" value="Genomic_DNA"/>
</dbReference>
<feature type="chain" id="PRO_5035391866" evidence="1">
    <location>
        <begin position="23"/>
        <end position="94"/>
    </location>
</feature>
<sequence length="94" mass="10707">MNAPALLLKIIIWIIAAETTLAWGLSLPKPFASLSNVRNFDEQIQLAYKPEVEEPFRPGRFLVDNGGDDDFTREDRAIKLPKLARSRRNLRADD</sequence>
<dbReference type="Proteomes" id="UP000719412">
    <property type="component" value="Unassembled WGS sequence"/>
</dbReference>
<evidence type="ECO:0000313" key="4">
    <source>
        <dbReference type="Proteomes" id="UP000719412"/>
    </source>
</evidence>
<dbReference type="AlphaFoldDB" id="A0A8J6H4T5"/>
<evidence type="ECO:0000313" key="3">
    <source>
        <dbReference type="EMBL" id="KAH0807304.1"/>
    </source>
</evidence>
<protein>
    <submittedName>
        <fullName evidence="2">Uncharacterized protein</fullName>
    </submittedName>
</protein>
<keyword evidence="1" id="KW-0732">Signal</keyword>
<reference evidence="2" key="2">
    <citation type="submission" date="2021-08" db="EMBL/GenBank/DDBJ databases">
        <authorList>
            <person name="Eriksson T."/>
        </authorList>
    </citation>
    <scope>NUCLEOTIDE SEQUENCE</scope>
    <source>
        <strain evidence="2">Stoneville</strain>
        <tissue evidence="2">Whole head</tissue>
    </source>
</reference>
<reference evidence="2" key="1">
    <citation type="journal article" date="2020" name="J Insects Food Feed">
        <title>The yellow mealworm (Tenebrio molitor) genome: a resource for the emerging insects as food and feed industry.</title>
        <authorList>
            <person name="Eriksson T."/>
            <person name="Andere A."/>
            <person name="Kelstrup H."/>
            <person name="Emery V."/>
            <person name="Picard C."/>
        </authorList>
    </citation>
    <scope>NUCLEOTIDE SEQUENCE</scope>
    <source>
        <strain evidence="2">Stoneville</strain>
        <tissue evidence="2">Whole head</tissue>
    </source>
</reference>
<name>A0A8J6H4T5_TENMO</name>
<evidence type="ECO:0000313" key="2">
    <source>
        <dbReference type="EMBL" id="KAH0807303.1"/>
    </source>
</evidence>